<evidence type="ECO:0000313" key="1">
    <source>
        <dbReference type="EMBL" id="KHN02147.1"/>
    </source>
</evidence>
<protein>
    <submittedName>
        <fullName evidence="1">Eukaryotic translation initiation factor 3 subunit B</fullName>
    </submittedName>
</protein>
<dbReference type="AlphaFoldDB" id="A0A0B2P395"/>
<keyword evidence="1" id="KW-0396">Initiation factor</keyword>
<name>A0A0B2P395_GLYSO</name>
<organism evidence="1">
    <name type="scientific">Glycine soja</name>
    <name type="common">Wild soybean</name>
    <dbReference type="NCBI Taxonomy" id="3848"/>
    <lineage>
        <taxon>Eukaryota</taxon>
        <taxon>Viridiplantae</taxon>
        <taxon>Streptophyta</taxon>
        <taxon>Embryophyta</taxon>
        <taxon>Tracheophyta</taxon>
        <taxon>Spermatophyta</taxon>
        <taxon>Magnoliopsida</taxon>
        <taxon>eudicotyledons</taxon>
        <taxon>Gunneridae</taxon>
        <taxon>Pentapetalae</taxon>
        <taxon>rosids</taxon>
        <taxon>fabids</taxon>
        <taxon>Fabales</taxon>
        <taxon>Fabaceae</taxon>
        <taxon>Papilionoideae</taxon>
        <taxon>50 kb inversion clade</taxon>
        <taxon>NPAAA clade</taxon>
        <taxon>indigoferoid/millettioid clade</taxon>
        <taxon>Phaseoleae</taxon>
        <taxon>Glycine</taxon>
        <taxon>Glycine subgen. Soja</taxon>
    </lineage>
</organism>
<dbReference type="Proteomes" id="UP000053555">
    <property type="component" value="Unassembled WGS sequence"/>
</dbReference>
<proteinExistence type="predicted"/>
<sequence length="82" mass="9179">MANVMVMKEIKGTVLRLGVDLFTLDLDAIRLPPGEDCSIASDDEVVYREENLEFEPGFGNIIIVDNLLVVPREKFEKLEGVV</sequence>
<reference evidence="1" key="1">
    <citation type="submission" date="2014-07" db="EMBL/GenBank/DDBJ databases">
        <title>Identification of a novel salt tolerance gene in wild soybean by whole-genome sequencing.</title>
        <authorList>
            <person name="Lam H.-M."/>
            <person name="Qi X."/>
            <person name="Li M.-W."/>
            <person name="Liu X."/>
            <person name="Xie M."/>
            <person name="Ni M."/>
            <person name="Xu X."/>
        </authorList>
    </citation>
    <scope>NUCLEOTIDE SEQUENCE [LARGE SCALE GENOMIC DNA]</scope>
    <source>
        <tissue evidence="1">Root</tissue>
    </source>
</reference>
<accession>A0A0B2P395</accession>
<dbReference type="GO" id="GO:0003743">
    <property type="term" value="F:translation initiation factor activity"/>
    <property type="evidence" value="ECO:0007669"/>
    <property type="project" value="UniProtKB-KW"/>
</dbReference>
<dbReference type="EMBL" id="KN670424">
    <property type="protein sequence ID" value="KHN02147.1"/>
    <property type="molecule type" value="Genomic_DNA"/>
</dbReference>
<keyword evidence="1" id="KW-0648">Protein biosynthesis</keyword>
<gene>
    <name evidence="1" type="ORF">glysoja_038257</name>
</gene>